<dbReference type="PANTHER" id="PTHR38110">
    <property type="entry name" value="CHROMOSOME 23, WHOLE GENOME SHOTGUN SEQUENCE"/>
    <property type="match status" value="1"/>
</dbReference>
<sequence length="292" mass="32690">MAPLCKAINAEYANKFEGQDPRTVYSGQVDPEWTVISVGPFEVHIRDIKTGKGFKNIAATLVQNGEEKVLTHMIFGRLTLPEGGRQDDFNLIVEPPSPYASRIPFHTHPSNCKIARTVSRYGFRNYIQSARDPVYLPNAKIPRKGGGIEWAEYVTLKDAEDRLTAPSMAFFADTFLSLPVILPDLKSLDFWLPTMVMTIEFKFPIPKPSNPHCSQRTVAIFSRGQFVNSPSSRHDIYLEIWTAPNDTTEETDDWKEHQRCLAVATQMAVVVPADVNRKKGKSGTPALGKAKL</sequence>
<name>A0A2R6NK27_9APHY</name>
<organism evidence="1 2">
    <name type="scientific">Hermanssonia centrifuga</name>
    <dbReference type="NCBI Taxonomy" id="98765"/>
    <lineage>
        <taxon>Eukaryota</taxon>
        <taxon>Fungi</taxon>
        <taxon>Dikarya</taxon>
        <taxon>Basidiomycota</taxon>
        <taxon>Agaricomycotina</taxon>
        <taxon>Agaricomycetes</taxon>
        <taxon>Polyporales</taxon>
        <taxon>Meruliaceae</taxon>
        <taxon>Hermanssonia</taxon>
    </lineage>
</organism>
<protein>
    <submittedName>
        <fullName evidence="1">Uncharacterized protein</fullName>
    </submittedName>
</protein>
<gene>
    <name evidence="1" type="ORF">PHLCEN_2v11412</name>
</gene>
<evidence type="ECO:0000313" key="2">
    <source>
        <dbReference type="Proteomes" id="UP000186601"/>
    </source>
</evidence>
<dbReference type="PANTHER" id="PTHR38110:SF1">
    <property type="entry name" value="THIOESTERASE DOMAIN-CONTAINING PROTEIN"/>
    <property type="match status" value="1"/>
</dbReference>
<dbReference type="InterPro" id="IPR042171">
    <property type="entry name" value="Acyl-CoA_hotdog"/>
</dbReference>
<proteinExistence type="predicted"/>
<reference evidence="1 2" key="1">
    <citation type="submission" date="2018-02" db="EMBL/GenBank/DDBJ databases">
        <title>Genome sequence of the basidiomycete white-rot fungus Phlebia centrifuga.</title>
        <authorList>
            <person name="Granchi Z."/>
            <person name="Peng M."/>
            <person name="de Vries R.P."/>
            <person name="Hilden K."/>
            <person name="Makela M.R."/>
            <person name="Grigoriev I."/>
            <person name="Riley R."/>
        </authorList>
    </citation>
    <scope>NUCLEOTIDE SEQUENCE [LARGE SCALE GENOMIC DNA]</scope>
    <source>
        <strain evidence="1 2">FBCC195</strain>
    </source>
</reference>
<dbReference type="Gene3D" id="2.40.160.210">
    <property type="entry name" value="Acyl-CoA thioesterase, double hotdog domain"/>
    <property type="match status" value="1"/>
</dbReference>
<keyword evidence="2" id="KW-1185">Reference proteome</keyword>
<accession>A0A2R6NK27</accession>
<dbReference type="STRING" id="98765.A0A2R6NK27"/>
<dbReference type="AlphaFoldDB" id="A0A2R6NK27"/>
<dbReference type="Proteomes" id="UP000186601">
    <property type="component" value="Unassembled WGS sequence"/>
</dbReference>
<comment type="caution">
    <text evidence="1">The sequence shown here is derived from an EMBL/GenBank/DDBJ whole genome shotgun (WGS) entry which is preliminary data.</text>
</comment>
<dbReference type="OrthoDB" id="2532955at2759"/>
<dbReference type="InterPro" id="IPR052389">
    <property type="entry name" value="Sec_Metab_Biosynth-Assoc"/>
</dbReference>
<evidence type="ECO:0000313" key="1">
    <source>
        <dbReference type="EMBL" id="PSR72717.1"/>
    </source>
</evidence>
<dbReference type="EMBL" id="MLYV02001139">
    <property type="protein sequence ID" value="PSR72717.1"/>
    <property type="molecule type" value="Genomic_DNA"/>
</dbReference>